<feature type="non-terminal residue" evidence="2">
    <location>
        <position position="82"/>
    </location>
</feature>
<keyword evidence="3" id="KW-1185">Reference proteome</keyword>
<name>A0A392TM89_9FABA</name>
<evidence type="ECO:0000256" key="1">
    <source>
        <dbReference type="SAM" id="MobiDB-lite"/>
    </source>
</evidence>
<sequence>MGRLTAMVESLMAAQNRSPTPPSPHSTPPQVQATVISEVVTVPTFVPPISAPQCQMPDGSPRGMPFNFMPEGCQPAVQHVVT</sequence>
<proteinExistence type="predicted"/>
<reference evidence="2 3" key="1">
    <citation type="journal article" date="2018" name="Front. Plant Sci.">
        <title>Red Clover (Trifolium pratense) and Zigzag Clover (T. medium) - A Picture of Genomic Similarities and Differences.</title>
        <authorList>
            <person name="Dluhosova J."/>
            <person name="Istvanek J."/>
            <person name="Nedelnik J."/>
            <person name="Repkova J."/>
        </authorList>
    </citation>
    <scope>NUCLEOTIDE SEQUENCE [LARGE SCALE GENOMIC DNA]</scope>
    <source>
        <strain evidence="3">cv. 10/8</strain>
        <tissue evidence="2">Leaf</tissue>
    </source>
</reference>
<protein>
    <submittedName>
        <fullName evidence="2">Uncharacterized protein</fullName>
    </submittedName>
</protein>
<dbReference type="Proteomes" id="UP000265520">
    <property type="component" value="Unassembled WGS sequence"/>
</dbReference>
<evidence type="ECO:0000313" key="2">
    <source>
        <dbReference type="EMBL" id="MCI62092.1"/>
    </source>
</evidence>
<dbReference type="AlphaFoldDB" id="A0A392TM89"/>
<organism evidence="2 3">
    <name type="scientific">Trifolium medium</name>
    <dbReference type="NCBI Taxonomy" id="97028"/>
    <lineage>
        <taxon>Eukaryota</taxon>
        <taxon>Viridiplantae</taxon>
        <taxon>Streptophyta</taxon>
        <taxon>Embryophyta</taxon>
        <taxon>Tracheophyta</taxon>
        <taxon>Spermatophyta</taxon>
        <taxon>Magnoliopsida</taxon>
        <taxon>eudicotyledons</taxon>
        <taxon>Gunneridae</taxon>
        <taxon>Pentapetalae</taxon>
        <taxon>rosids</taxon>
        <taxon>fabids</taxon>
        <taxon>Fabales</taxon>
        <taxon>Fabaceae</taxon>
        <taxon>Papilionoideae</taxon>
        <taxon>50 kb inversion clade</taxon>
        <taxon>NPAAA clade</taxon>
        <taxon>Hologalegina</taxon>
        <taxon>IRL clade</taxon>
        <taxon>Trifolieae</taxon>
        <taxon>Trifolium</taxon>
    </lineage>
</organism>
<dbReference type="EMBL" id="LXQA010612705">
    <property type="protein sequence ID" value="MCI62092.1"/>
    <property type="molecule type" value="Genomic_DNA"/>
</dbReference>
<evidence type="ECO:0000313" key="3">
    <source>
        <dbReference type="Proteomes" id="UP000265520"/>
    </source>
</evidence>
<comment type="caution">
    <text evidence="2">The sequence shown here is derived from an EMBL/GenBank/DDBJ whole genome shotgun (WGS) entry which is preliminary data.</text>
</comment>
<accession>A0A392TM89</accession>
<feature type="region of interest" description="Disordered" evidence="1">
    <location>
        <begin position="1"/>
        <end position="30"/>
    </location>
</feature>